<protein>
    <recommendedName>
        <fullName evidence="2">AAA+ ATPase domain-containing protein</fullName>
    </recommendedName>
</protein>
<accession>A0ABM8FYD2</accession>
<reference evidence="4" key="1">
    <citation type="journal article" date="2019" name="Int. J. Syst. Evol. Microbiol.">
        <title>The Global Catalogue of Microorganisms (GCM) 10K type strain sequencing project: providing services to taxonomists for standard genome sequencing and annotation.</title>
        <authorList>
            <consortium name="The Broad Institute Genomics Platform"/>
            <consortium name="The Broad Institute Genome Sequencing Center for Infectious Disease"/>
            <person name="Wu L."/>
            <person name="Ma J."/>
        </authorList>
    </citation>
    <scope>NUCLEOTIDE SEQUENCE [LARGE SCALE GENOMIC DNA]</scope>
    <source>
        <strain evidence="4">NBRC 108565</strain>
    </source>
</reference>
<feature type="transmembrane region" description="Helical" evidence="1">
    <location>
        <begin position="415"/>
        <end position="440"/>
    </location>
</feature>
<gene>
    <name evidence="3" type="ORF">GCM10025865_00520</name>
</gene>
<dbReference type="Pfam" id="PF01926">
    <property type="entry name" value="MMR_HSR1"/>
    <property type="match status" value="1"/>
</dbReference>
<sequence length="531" mass="55737">MAGVDLEARTRALESAIAAGDGRLPADLVHRGRDVVAHVRERAALSAEHTVVAVAGATGSGKSSLVNALAGAHVSEPGVRRPTTATARAAVRGPGADRLLDWLEVRDRVEIGAGDRGDGAGLVLLDLPDHDSVVTEHRLRAERLVSRADLIVWVVDPQKYADAVLHERYLRGLTAHAEVMVLVLNHADRLAPEEVEPVRQDLARLAAADGLGAVPVLALSARTGAGVDALAALVDAAVRQRQAAVARLVADVRTVAAELVGACGDTPRAAGGTGVRDTLVRGLEAAAGVDAVAEAVRASAVLDARAATGWPVTRWLARWRPDPLRRIGLRSETSRPDLARTSLPVPRATATAASRRAVRETVDAATASMPLGWAEAARRRVERSVDSLPDALDQAVAGTSLGAAARPWWWGVVNALQWVVLVVGGAGLLWLGMLAVAGYFRLPELPVPEWGGWPVPTVLALGALVLGLLLALVSRFLAGIGARHRERQVRARLRTAIGGVADEFVRLPLGEEQAELARCRTSAVIAAEPAG</sequence>
<dbReference type="InterPro" id="IPR027417">
    <property type="entry name" value="P-loop_NTPase"/>
</dbReference>
<dbReference type="PANTHER" id="PTHR42698:SF1">
    <property type="entry name" value="GTPASE ERA, MITOCHONDRIAL"/>
    <property type="match status" value="1"/>
</dbReference>
<proteinExistence type="predicted"/>
<dbReference type="SUPFAM" id="SSF52540">
    <property type="entry name" value="P-loop containing nucleoside triphosphate hydrolases"/>
    <property type="match status" value="1"/>
</dbReference>
<evidence type="ECO:0000259" key="2">
    <source>
        <dbReference type="SMART" id="SM00382"/>
    </source>
</evidence>
<name>A0ABM8FYD2_9CELL</name>
<feature type="domain" description="AAA+ ATPase" evidence="2">
    <location>
        <begin position="48"/>
        <end position="248"/>
    </location>
</feature>
<dbReference type="PANTHER" id="PTHR42698">
    <property type="entry name" value="GTPASE ERA"/>
    <property type="match status" value="1"/>
</dbReference>
<keyword evidence="1" id="KW-1133">Transmembrane helix</keyword>
<dbReference type="InterPro" id="IPR003593">
    <property type="entry name" value="AAA+_ATPase"/>
</dbReference>
<feature type="transmembrane region" description="Helical" evidence="1">
    <location>
        <begin position="460"/>
        <end position="482"/>
    </location>
</feature>
<dbReference type="InterPro" id="IPR006073">
    <property type="entry name" value="GTP-bd"/>
</dbReference>
<dbReference type="RefSeq" id="WP_286218089.1">
    <property type="nucleotide sequence ID" value="NZ_AP027729.1"/>
</dbReference>
<dbReference type="EMBL" id="AP027729">
    <property type="protein sequence ID" value="BDZ40753.1"/>
    <property type="molecule type" value="Genomic_DNA"/>
</dbReference>
<dbReference type="Gene3D" id="3.40.50.300">
    <property type="entry name" value="P-loop containing nucleotide triphosphate hydrolases"/>
    <property type="match status" value="1"/>
</dbReference>
<keyword evidence="4" id="KW-1185">Reference proteome</keyword>
<evidence type="ECO:0000313" key="4">
    <source>
        <dbReference type="Proteomes" id="UP001321475"/>
    </source>
</evidence>
<organism evidence="3 4">
    <name type="scientific">Paraoerskovia sediminicola</name>
    <dbReference type="NCBI Taxonomy" id="1138587"/>
    <lineage>
        <taxon>Bacteria</taxon>
        <taxon>Bacillati</taxon>
        <taxon>Actinomycetota</taxon>
        <taxon>Actinomycetes</taxon>
        <taxon>Micrococcales</taxon>
        <taxon>Cellulomonadaceae</taxon>
        <taxon>Paraoerskovia</taxon>
    </lineage>
</organism>
<keyword evidence="1" id="KW-0472">Membrane</keyword>
<evidence type="ECO:0000313" key="3">
    <source>
        <dbReference type="EMBL" id="BDZ40753.1"/>
    </source>
</evidence>
<keyword evidence="1" id="KW-0812">Transmembrane</keyword>
<evidence type="ECO:0000256" key="1">
    <source>
        <dbReference type="SAM" id="Phobius"/>
    </source>
</evidence>
<dbReference type="SMART" id="SM00382">
    <property type="entry name" value="AAA"/>
    <property type="match status" value="1"/>
</dbReference>
<dbReference type="InterPro" id="IPR005662">
    <property type="entry name" value="GTPase_Era-like"/>
</dbReference>
<dbReference type="Proteomes" id="UP001321475">
    <property type="component" value="Chromosome"/>
</dbReference>